<keyword evidence="2" id="KW-1185">Reference proteome</keyword>
<organism evidence="1 2">
    <name type="scientific">Gigaspora margarita</name>
    <dbReference type="NCBI Taxonomy" id="4874"/>
    <lineage>
        <taxon>Eukaryota</taxon>
        <taxon>Fungi</taxon>
        <taxon>Fungi incertae sedis</taxon>
        <taxon>Mucoromycota</taxon>
        <taxon>Glomeromycotina</taxon>
        <taxon>Glomeromycetes</taxon>
        <taxon>Diversisporales</taxon>
        <taxon>Gigasporaceae</taxon>
        <taxon>Gigaspora</taxon>
    </lineage>
</organism>
<evidence type="ECO:0000313" key="2">
    <source>
        <dbReference type="Proteomes" id="UP000789901"/>
    </source>
</evidence>
<gene>
    <name evidence="1" type="ORF">GMARGA_LOCUS27462</name>
</gene>
<evidence type="ECO:0000313" key="1">
    <source>
        <dbReference type="EMBL" id="CAG8820025.1"/>
    </source>
</evidence>
<proteinExistence type="predicted"/>
<accession>A0ABN7W7S6</accession>
<dbReference type="EMBL" id="CAJVQB010033610">
    <property type="protein sequence ID" value="CAG8820025.1"/>
    <property type="molecule type" value="Genomic_DNA"/>
</dbReference>
<comment type="caution">
    <text evidence="1">The sequence shown here is derived from an EMBL/GenBank/DDBJ whole genome shotgun (WGS) entry which is preliminary data.</text>
</comment>
<sequence length="131" mass="15678">MNPTFNIQIKYLVNFAEHFYEPLVQFVVTQDPISQIMQDGKLVQLPNNNIEMFFADKLLEAINVLSSNEFEQIFNKLEYRMNKVYEHFEKWIEHGGEYAQLFANSFRFVVLKRIGLSHLQNWNKICKRTKK</sequence>
<dbReference type="Proteomes" id="UP000789901">
    <property type="component" value="Unassembled WGS sequence"/>
</dbReference>
<name>A0ABN7W7S6_GIGMA</name>
<reference evidence="1 2" key="1">
    <citation type="submission" date="2021-06" db="EMBL/GenBank/DDBJ databases">
        <authorList>
            <person name="Kallberg Y."/>
            <person name="Tangrot J."/>
            <person name="Rosling A."/>
        </authorList>
    </citation>
    <scope>NUCLEOTIDE SEQUENCE [LARGE SCALE GENOMIC DNA]</scope>
    <source>
        <strain evidence="1 2">120-4 pot B 10/14</strain>
    </source>
</reference>
<protein>
    <submittedName>
        <fullName evidence="1">12905_t:CDS:1</fullName>
    </submittedName>
</protein>